<dbReference type="OMA" id="YWAMEAD"/>
<dbReference type="RefSeq" id="XP_001242777.1">
    <property type="nucleotide sequence ID" value="XM_001242776.1"/>
</dbReference>
<dbReference type="EMBL" id="GG704912">
    <property type="protein sequence ID" value="EAS31194.1"/>
    <property type="molecule type" value="Genomic_DNA"/>
</dbReference>
<protein>
    <submittedName>
        <fullName evidence="1">Uncharacterized protein</fullName>
    </submittedName>
</protein>
<dbReference type="Proteomes" id="UP000001261">
    <property type="component" value="Unassembled WGS sequence"/>
</dbReference>
<organism evidence="1 2">
    <name type="scientific">Coccidioides immitis (strain RS)</name>
    <name type="common">Valley fever fungus</name>
    <dbReference type="NCBI Taxonomy" id="246410"/>
    <lineage>
        <taxon>Eukaryota</taxon>
        <taxon>Fungi</taxon>
        <taxon>Dikarya</taxon>
        <taxon>Ascomycota</taxon>
        <taxon>Pezizomycotina</taxon>
        <taxon>Eurotiomycetes</taxon>
        <taxon>Eurotiomycetidae</taxon>
        <taxon>Onygenales</taxon>
        <taxon>Onygenaceae</taxon>
        <taxon>Coccidioides</taxon>
    </lineage>
</organism>
<dbReference type="GeneID" id="24164700"/>
<evidence type="ECO:0000313" key="1">
    <source>
        <dbReference type="EMBL" id="EAS31194.1"/>
    </source>
</evidence>
<dbReference type="KEGG" id="cim:CIMG_13073"/>
<reference evidence="2" key="1">
    <citation type="journal article" date="2009" name="Genome Res.">
        <title>Comparative genomic analyses of the human fungal pathogens Coccidioides and their relatives.</title>
        <authorList>
            <person name="Sharpton T.J."/>
            <person name="Stajich J.E."/>
            <person name="Rounsley S.D."/>
            <person name="Gardner M.J."/>
            <person name="Wortman J.R."/>
            <person name="Jordar V.S."/>
            <person name="Maiti R."/>
            <person name="Kodira C.D."/>
            <person name="Neafsey D.E."/>
            <person name="Zeng Q."/>
            <person name="Hung C.-Y."/>
            <person name="McMahan C."/>
            <person name="Muszewska A."/>
            <person name="Grynberg M."/>
            <person name="Mandel M.A."/>
            <person name="Kellner E.M."/>
            <person name="Barker B.M."/>
            <person name="Galgiani J.N."/>
            <person name="Orbach M.J."/>
            <person name="Kirkland T.N."/>
            <person name="Cole G.T."/>
            <person name="Henn M.R."/>
            <person name="Birren B.W."/>
            <person name="Taylor J.W."/>
        </authorList>
    </citation>
    <scope>NUCLEOTIDE SEQUENCE [LARGE SCALE GENOMIC DNA]</scope>
    <source>
        <strain evidence="2">RS</strain>
    </source>
</reference>
<accession>A0A0E1RW54</accession>
<evidence type="ECO:0000313" key="2">
    <source>
        <dbReference type="Proteomes" id="UP000001261"/>
    </source>
</evidence>
<gene>
    <name evidence="1" type="ORF">CIMG_13073</name>
</gene>
<dbReference type="VEuPathDB" id="FungiDB:CIMG_13073"/>
<dbReference type="AlphaFoldDB" id="A0A0E1RW54"/>
<keyword evidence="2" id="KW-1185">Reference proteome</keyword>
<reference evidence="2" key="2">
    <citation type="journal article" date="2010" name="Genome Res.">
        <title>Population genomic sequencing of Coccidioides fungi reveals recent hybridization and transposon control.</title>
        <authorList>
            <person name="Neafsey D.E."/>
            <person name="Barker B.M."/>
            <person name="Sharpton T.J."/>
            <person name="Stajich J.E."/>
            <person name="Park D.J."/>
            <person name="Whiston E."/>
            <person name="Hung C.-Y."/>
            <person name="McMahan C."/>
            <person name="White J."/>
            <person name="Sykes S."/>
            <person name="Heiman D."/>
            <person name="Young S."/>
            <person name="Zeng Q."/>
            <person name="Abouelleil A."/>
            <person name="Aftuck L."/>
            <person name="Bessette D."/>
            <person name="Brown A."/>
            <person name="FitzGerald M."/>
            <person name="Lui A."/>
            <person name="Macdonald J.P."/>
            <person name="Priest M."/>
            <person name="Orbach M.J."/>
            <person name="Galgiani J.N."/>
            <person name="Kirkland T.N."/>
            <person name="Cole G.T."/>
            <person name="Birren B.W."/>
            <person name="Henn M.R."/>
            <person name="Taylor J.W."/>
            <person name="Rounsley S.D."/>
        </authorList>
    </citation>
    <scope>GENOME REANNOTATION</scope>
    <source>
        <strain evidence="2">RS</strain>
    </source>
</reference>
<sequence length="115" mass="12743">MTLHSVPGKYWAMEADSIELEPVARYTESGAKTPPDPGFSLRRCPTKCPESLKLGSSRVAHVQGASAIIGIAVRWVPTWGDGEISMREKVNERRQTTTGQTETKFKINIKIKSNK</sequence>
<dbReference type="InParanoid" id="A0A0E1RW54"/>
<proteinExistence type="predicted"/>
<name>A0A0E1RW54_COCIM</name>